<proteinExistence type="predicted"/>
<keyword evidence="2" id="KW-0805">Transcription regulation</keyword>
<dbReference type="PROSITE" id="PS50066">
    <property type="entry name" value="MADS_BOX_2"/>
    <property type="match status" value="1"/>
</dbReference>
<evidence type="ECO:0000256" key="2">
    <source>
        <dbReference type="ARBA" id="ARBA00023015"/>
    </source>
</evidence>
<dbReference type="SUPFAM" id="SSF46565">
    <property type="entry name" value="Chaperone J-domain"/>
    <property type="match status" value="1"/>
</dbReference>
<keyword evidence="5" id="KW-0539">Nucleus</keyword>
<dbReference type="GO" id="GO:0005634">
    <property type="term" value="C:nucleus"/>
    <property type="evidence" value="ECO:0007669"/>
    <property type="project" value="UniProtKB-SubCell"/>
</dbReference>
<feature type="domain" description="MADS-box" evidence="6">
    <location>
        <begin position="1"/>
        <end position="50"/>
    </location>
</feature>
<evidence type="ECO:0000256" key="4">
    <source>
        <dbReference type="ARBA" id="ARBA00023163"/>
    </source>
</evidence>
<organism evidence="8">
    <name type="scientific">Tanacetum cinerariifolium</name>
    <name type="common">Dalmatian daisy</name>
    <name type="synonym">Chrysanthemum cinerariifolium</name>
    <dbReference type="NCBI Taxonomy" id="118510"/>
    <lineage>
        <taxon>Eukaryota</taxon>
        <taxon>Viridiplantae</taxon>
        <taxon>Streptophyta</taxon>
        <taxon>Embryophyta</taxon>
        <taxon>Tracheophyta</taxon>
        <taxon>Spermatophyta</taxon>
        <taxon>Magnoliopsida</taxon>
        <taxon>eudicotyledons</taxon>
        <taxon>Gunneridae</taxon>
        <taxon>Pentapetalae</taxon>
        <taxon>asterids</taxon>
        <taxon>campanulids</taxon>
        <taxon>Asterales</taxon>
        <taxon>Asteraceae</taxon>
        <taxon>Asteroideae</taxon>
        <taxon>Anthemideae</taxon>
        <taxon>Anthemidinae</taxon>
        <taxon>Tanacetum</taxon>
    </lineage>
</organism>
<dbReference type="InterPro" id="IPR051100">
    <property type="entry name" value="DnaJ_subfamily_B/C"/>
</dbReference>
<evidence type="ECO:0000256" key="1">
    <source>
        <dbReference type="ARBA" id="ARBA00004123"/>
    </source>
</evidence>
<dbReference type="GO" id="GO:0046983">
    <property type="term" value="F:protein dimerization activity"/>
    <property type="evidence" value="ECO:0007669"/>
    <property type="project" value="InterPro"/>
</dbReference>
<dbReference type="Gene3D" id="3.40.1810.10">
    <property type="entry name" value="Transcription factor, MADS-box"/>
    <property type="match status" value="1"/>
</dbReference>
<accession>A0A699HHZ9</accession>
<evidence type="ECO:0000259" key="6">
    <source>
        <dbReference type="PROSITE" id="PS50066"/>
    </source>
</evidence>
<reference evidence="8" key="1">
    <citation type="journal article" date="2019" name="Sci. Rep.">
        <title>Draft genome of Tanacetum cinerariifolium, the natural source of mosquito coil.</title>
        <authorList>
            <person name="Yamashiro T."/>
            <person name="Shiraishi A."/>
            <person name="Satake H."/>
            <person name="Nakayama K."/>
        </authorList>
    </citation>
    <scope>NUCLEOTIDE SEQUENCE</scope>
</reference>
<dbReference type="CDD" id="cd06257">
    <property type="entry name" value="DnaJ"/>
    <property type="match status" value="1"/>
</dbReference>
<dbReference type="GO" id="GO:0071218">
    <property type="term" value="P:cellular response to misfolded protein"/>
    <property type="evidence" value="ECO:0007669"/>
    <property type="project" value="TreeGrafter"/>
</dbReference>
<dbReference type="InterPro" id="IPR002100">
    <property type="entry name" value="TF_MADSbox"/>
</dbReference>
<dbReference type="GO" id="GO:0005789">
    <property type="term" value="C:endoplasmic reticulum membrane"/>
    <property type="evidence" value="ECO:0007669"/>
    <property type="project" value="TreeGrafter"/>
</dbReference>
<dbReference type="Gene3D" id="1.10.287.110">
    <property type="entry name" value="DnaJ domain"/>
    <property type="match status" value="1"/>
</dbReference>
<dbReference type="PRINTS" id="PR00625">
    <property type="entry name" value="JDOMAIN"/>
</dbReference>
<dbReference type="EMBL" id="BKCJ010161585">
    <property type="protein sequence ID" value="GEY22864.1"/>
    <property type="molecule type" value="Genomic_DNA"/>
</dbReference>
<name>A0A699HHZ9_TANCI</name>
<evidence type="ECO:0000256" key="5">
    <source>
        <dbReference type="ARBA" id="ARBA00023242"/>
    </source>
</evidence>
<evidence type="ECO:0000259" key="7">
    <source>
        <dbReference type="PROSITE" id="PS50076"/>
    </source>
</evidence>
<sequence>MGRWKVPMELIIDEKKRKLAFIRRKECSLKKARELATLCDVNVFMIISSDYQKAPIRSYGLLEFCKDGKDNIEGELAKTKKRNLEGKHPKRSGFMDKLKEVAILNLKQKRYAEVLAYVEEAKNLWSELDGVINLEAVIKLRSMEGDKHYEVLGVSTKASNVELTRDYRKTMFVVHPDKCLEFSKAAIEATKRVRDAYRVLSDDDARRNYDHMFKSLSESPKNHHVGSLVVSSKRRSELSVIIIFRYMSNV</sequence>
<dbReference type="Pfam" id="PF00226">
    <property type="entry name" value="DnaJ"/>
    <property type="match status" value="1"/>
</dbReference>
<comment type="caution">
    <text evidence="8">The sequence shown here is derived from an EMBL/GenBank/DDBJ whole genome shotgun (WGS) entry which is preliminary data.</text>
</comment>
<dbReference type="PANTHER" id="PTHR43908">
    <property type="entry name" value="AT29763P-RELATED"/>
    <property type="match status" value="1"/>
</dbReference>
<dbReference type="CDD" id="cd00120">
    <property type="entry name" value="MADS"/>
    <property type="match status" value="1"/>
</dbReference>
<dbReference type="Pfam" id="PF00319">
    <property type="entry name" value="SRF-TF"/>
    <property type="match status" value="1"/>
</dbReference>
<keyword evidence="3" id="KW-0238">DNA-binding</keyword>
<protein>
    <submittedName>
        <fullName evidence="8">Transcription factor, MADS-box</fullName>
    </submittedName>
</protein>
<evidence type="ECO:0000313" key="8">
    <source>
        <dbReference type="EMBL" id="GEY22864.1"/>
    </source>
</evidence>
<dbReference type="InterPro" id="IPR036869">
    <property type="entry name" value="J_dom_sf"/>
</dbReference>
<feature type="domain" description="J" evidence="7">
    <location>
        <begin position="147"/>
        <end position="213"/>
    </location>
</feature>
<dbReference type="SUPFAM" id="SSF55455">
    <property type="entry name" value="SRF-like"/>
    <property type="match status" value="1"/>
</dbReference>
<dbReference type="SMART" id="SM00271">
    <property type="entry name" value="DnaJ"/>
    <property type="match status" value="1"/>
</dbReference>
<dbReference type="AlphaFoldDB" id="A0A699HHZ9"/>
<dbReference type="PANTHER" id="PTHR43908:SF3">
    <property type="entry name" value="AT29763P-RELATED"/>
    <property type="match status" value="1"/>
</dbReference>
<dbReference type="InterPro" id="IPR001623">
    <property type="entry name" value="DnaJ_domain"/>
</dbReference>
<dbReference type="GO" id="GO:0030544">
    <property type="term" value="F:Hsp70 protein binding"/>
    <property type="evidence" value="ECO:0007669"/>
    <property type="project" value="TreeGrafter"/>
</dbReference>
<dbReference type="InterPro" id="IPR036879">
    <property type="entry name" value="TF_MADSbox_sf"/>
</dbReference>
<comment type="subcellular location">
    <subcellularLocation>
        <location evidence="1">Nucleus</location>
    </subcellularLocation>
</comment>
<gene>
    <name evidence="8" type="ORF">Tci_394838</name>
</gene>
<dbReference type="PRINTS" id="PR00404">
    <property type="entry name" value="MADSDOMAIN"/>
</dbReference>
<dbReference type="SMART" id="SM00432">
    <property type="entry name" value="MADS"/>
    <property type="match status" value="1"/>
</dbReference>
<keyword evidence="4" id="KW-0804">Transcription</keyword>
<dbReference type="PROSITE" id="PS50076">
    <property type="entry name" value="DNAJ_2"/>
    <property type="match status" value="1"/>
</dbReference>
<evidence type="ECO:0000256" key="3">
    <source>
        <dbReference type="ARBA" id="ARBA00023125"/>
    </source>
</evidence>
<dbReference type="GO" id="GO:0003677">
    <property type="term" value="F:DNA binding"/>
    <property type="evidence" value="ECO:0007669"/>
    <property type="project" value="UniProtKB-KW"/>
</dbReference>